<dbReference type="RefSeq" id="WP_110396093.1">
    <property type="nucleotide sequence ID" value="NZ_JBHUHB010000001.1"/>
</dbReference>
<protein>
    <submittedName>
        <fullName evidence="2">Hemerythrin HHE cation binding domain-containing protein</fullName>
    </submittedName>
</protein>
<evidence type="ECO:0000313" key="2">
    <source>
        <dbReference type="EMBL" id="PXW85636.1"/>
    </source>
</evidence>
<name>A0A2V3VVE8_9BACI</name>
<sequence length="175" mass="20789">MKKHTEFTFNLPALRIMENEHHLLRYLMADWHPIVLSFERNAYTIEQGYQAIQLLRTKMMEFLDPFQNHLKKEEEYLFPLLSQYVGNEQGPVLAVEEEHKEIEAYIGHFLHHTNGDVKELSLQQMKDIVRDVGEAFEVITFHFVKEESVIFPMVKEILSPTEQYTLFEKLYSSII</sequence>
<dbReference type="Proteomes" id="UP000247978">
    <property type="component" value="Unassembled WGS sequence"/>
</dbReference>
<evidence type="ECO:0000313" key="3">
    <source>
        <dbReference type="Proteomes" id="UP000247978"/>
    </source>
</evidence>
<dbReference type="AlphaFoldDB" id="A0A2V3VVE8"/>
<keyword evidence="3" id="KW-1185">Reference proteome</keyword>
<proteinExistence type="predicted"/>
<feature type="domain" description="Hemerythrin-like" evidence="1">
    <location>
        <begin position="14"/>
        <end position="154"/>
    </location>
</feature>
<dbReference type="EMBL" id="QJJQ01000010">
    <property type="protein sequence ID" value="PXW85636.1"/>
    <property type="molecule type" value="Genomic_DNA"/>
</dbReference>
<organism evidence="2 3">
    <name type="scientific">Pseudogracilibacillus auburnensis</name>
    <dbReference type="NCBI Taxonomy" id="1494959"/>
    <lineage>
        <taxon>Bacteria</taxon>
        <taxon>Bacillati</taxon>
        <taxon>Bacillota</taxon>
        <taxon>Bacilli</taxon>
        <taxon>Bacillales</taxon>
        <taxon>Bacillaceae</taxon>
        <taxon>Pseudogracilibacillus</taxon>
    </lineage>
</organism>
<evidence type="ECO:0000259" key="1">
    <source>
        <dbReference type="Pfam" id="PF01814"/>
    </source>
</evidence>
<dbReference type="Gene3D" id="1.20.120.520">
    <property type="entry name" value="nmb1532 protein domain like"/>
    <property type="match status" value="1"/>
</dbReference>
<comment type="caution">
    <text evidence="2">The sequence shown here is derived from an EMBL/GenBank/DDBJ whole genome shotgun (WGS) entry which is preliminary data.</text>
</comment>
<dbReference type="Pfam" id="PF01814">
    <property type="entry name" value="Hemerythrin"/>
    <property type="match status" value="1"/>
</dbReference>
<reference evidence="2 3" key="1">
    <citation type="submission" date="2018-05" db="EMBL/GenBank/DDBJ databases">
        <title>Genomic Encyclopedia of Type Strains, Phase IV (KMG-IV): sequencing the most valuable type-strain genomes for metagenomic binning, comparative biology and taxonomic classification.</title>
        <authorList>
            <person name="Goeker M."/>
        </authorList>
    </citation>
    <scope>NUCLEOTIDE SEQUENCE [LARGE SCALE GENOMIC DNA]</scope>
    <source>
        <strain evidence="2 3">DSM 28556</strain>
    </source>
</reference>
<dbReference type="OrthoDB" id="9792554at2"/>
<accession>A0A2V3VVE8</accession>
<gene>
    <name evidence="2" type="ORF">DFR56_110137</name>
</gene>
<dbReference type="InterPro" id="IPR012312">
    <property type="entry name" value="Hemerythrin-like"/>
</dbReference>